<dbReference type="RefSeq" id="WP_127691560.1">
    <property type="nucleotide sequence ID" value="NZ_RZUL01000005.1"/>
</dbReference>
<dbReference type="EMBL" id="RZUL01000005">
    <property type="protein sequence ID" value="RVT39862.1"/>
    <property type="molecule type" value="Genomic_DNA"/>
</dbReference>
<reference evidence="1 2" key="1">
    <citation type="submission" date="2019-01" db="EMBL/GenBank/DDBJ databases">
        <authorList>
            <person name="Chen W.-M."/>
        </authorList>
    </citation>
    <scope>NUCLEOTIDE SEQUENCE [LARGE SCALE GENOMIC DNA]</scope>
    <source>
        <strain evidence="1 2">TLA-22</strain>
    </source>
</reference>
<evidence type="ECO:0000313" key="1">
    <source>
        <dbReference type="EMBL" id="RVT39862.1"/>
    </source>
</evidence>
<comment type="caution">
    <text evidence="1">The sequence shown here is derived from an EMBL/GenBank/DDBJ whole genome shotgun (WGS) entry which is preliminary data.</text>
</comment>
<proteinExistence type="predicted"/>
<keyword evidence="2" id="KW-1185">Reference proteome</keyword>
<sequence length="147" mass="15291">MTNISGNFSTPRAFADSRISSAVSAGTITKEDQAALSNMLDSIDKSLSSGAVGKSPSDVKSNIDSLIAEQVEAGTLTQEQAGQLKNLMMPGAPSEMEGMVGMSSESDPLETLLTLLEQIRDSKDSKTYGNSASDETATKGLILDALA</sequence>
<dbReference type="Proteomes" id="UP000282977">
    <property type="component" value="Unassembled WGS sequence"/>
</dbReference>
<protein>
    <submittedName>
        <fullName evidence="1">Uncharacterized protein</fullName>
    </submittedName>
</protein>
<name>A0A437J569_9SPHN</name>
<dbReference type="AlphaFoldDB" id="A0A437J569"/>
<dbReference type="OrthoDB" id="7678656at2"/>
<gene>
    <name evidence="1" type="ORF">ENE74_14055</name>
</gene>
<accession>A0A437J569</accession>
<organism evidence="1 2">
    <name type="scientific">Sphingobium algorifonticola</name>
    <dbReference type="NCBI Taxonomy" id="2008318"/>
    <lineage>
        <taxon>Bacteria</taxon>
        <taxon>Pseudomonadati</taxon>
        <taxon>Pseudomonadota</taxon>
        <taxon>Alphaproteobacteria</taxon>
        <taxon>Sphingomonadales</taxon>
        <taxon>Sphingomonadaceae</taxon>
        <taxon>Sphingobium</taxon>
    </lineage>
</organism>
<evidence type="ECO:0000313" key="2">
    <source>
        <dbReference type="Proteomes" id="UP000282977"/>
    </source>
</evidence>